<feature type="transmembrane region" description="Helical" evidence="1">
    <location>
        <begin position="138"/>
        <end position="156"/>
    </location>
</feature>
<keyword evidence="1" id="KW-0812">Transmembrane</keyword>
<proteinExistence type="predicted"/>
<evidence type="ECO:0000313" key="2">
    <source>
        <dbReference type="EMBL" id="QHT06223.1"/>
    </source>
</evidence>
<organism evidence="2">
    <name type="scientific">viral metagenome</name>
    <dbReference type="NCBI Taxonomy" id="1070528"/>
    <lineage>
        <taxon>unclassified sequences</taxon>
        <taxon>metagenomes</taxon>
        <taxon>organismal metagenomes</taxon>
    </lineage>
</organism>
<reference evidence="2" key="1">
    <citation type="journal article" date="2020" name="Nature">
        <title>Giant virus diversity and host interactions through global metagenomics.</title>
        <authorList>
            <person name="Schulz F."/>
            <person name="Roux S."/>
            <person name="Paez-Espino D."/>
            <person name="Jungbluth S."/>
            <person name="Walsh D.A."/>
            <person name="Denef V.J."/>
            <person name="McMahon K.D."/>
            <person name="Konstantinidis K.T."/>
            <person name="Eloe-Fadrosh E.A."/>
            <person name="Kyrpides N.C."/>
            <person name="Woyke T."/>
        </authorList>
    </citation>
    <scope>NUCLEOTIDE SEQUENCE</scope>
    <source>
        <strain evidence="2">GVMAG-M-3300021425-30</strain>
    </source>
</reference>
<feature type="transmembrane region" description="Helical" evidence="1">
    <location>
        <begin position="42"/>
        <end position="62"/>
    </location>
</feature>
<name>A0A6C0CPL0_9ZZZZ</name>
<sequence length="157" mass="17594">MIGENFSKSLMGLVALFVAATFVGWGAVKFDNYLVDSLKLKSTSIIITESLVLATFVVIYVISHASDRNALIKDIKKLGIKEWGAYIFLSLAGVYIALLLNRSLKHWDTSEFRMTGEIVKLLLGGALFFIFTEEGWSYKKLLVYVFLAASAIYFNFI</sequence>
<protein>
    <submittedName>
        <fullName evidence="2">Uncharacterized protein</fullName>
    </submittedName>
</protein>
<keyword evidence="1" id="KW-0472">Membrane</keyword>
<feature type="transmembrane region" description="Helical" evidence="1">
    <location>
        <begin position="112"/>
        <end position="131"/>
    </location>
</feature>
<dbReference type="EMBL" id="MN739467">
    <property type="protein sequence ID" value="QHT06223.1"/>
    <property type="molecule type" value="Genomic_DNA"/>
</dbReference>
<dbReference type="AlphaFoldDB" id="A0A6C0CPL0"/>
<accession>A0A6C0CPL0</accession>
<evidence type="ECO:0000256" key="1">
    <source>
        <dbReference type="SAM" id="Phobius"/>
    </source>
</evidence>
<keyword evidence="1" id="KW-1133">Transmembrane helix</keyword>
<feature type="transmembrane region" description="Helical" evidence="1">
    <location>
        <begin position="83"/>
        <end position="100"/>
    </location>
</feature>